<organism evidence="3 4">
    <name type="scientific">Globisporangium ultimum (strain ATCC 200006 / CBS 805.95 / DAOM BR144)</name>
    <name type="common">Pythium ultimum</name>
    <dbReference type="NCBI Taxonomy" id="431595"/>
    <lineage>
        <taxon>Eukaryota</taxon>
        <taxon>Sar</taxon>
        <taxon>Stramenopiles</taxon>
        <taxon>Oomycota</taxon>
        <taxon>Peronosporomycetes</taxon>
        <taxon>Pythiales</taxon>
        <taxon>Pythiaceae</taxon>
        <taxon>Globisporangium</taxon>
    </lineage>
</organism>
<accession>K3WK09</accession>
<dbReference type="eggNOG" id="KOG1695">
    <property type="taxonomic scope" value="Eukaryota"/>
</dbReference>
<proteinExistence type="predicted"/>
<dbReference type="Gene3D" id="1.20.1050.10">
    <property type="match status" value="1"/>
</dbReference>
<evidence type="ECO:0000259" key="2">
    <source>
        <dbReference type="PROSITE" id="PS50405"/>
    </source>
</evidence>
<dbReference type="InterPro" id="IPR050213">
    <property type="entry name" value="GST_superfamily"/>
</dbReference>
<dbReference type="Gene3D" id="3.40.30.10">
    <property type="entry name" value="Glutaredoxin"/>
    <property type="match status" value="1"/>
</dbReference>
<dbReference type="InterPro" id="IPR010987">
    <property type="entry name" value="Glutathione-S-Trfase_C-like"/>
</dbReference>
<dbReference type="EnsemblProtists" id="PYU1_T005301">
    <property type="protein sequence ID" value="PYU1_T005301"/>
    <property type="gene ID" value="PYU1_G005290"/>
</dbReference>
<dbReference type="Pfam" id="PF14497">
    <property type="entry name" value="GST_C_3"/>
    <property type="match status" value="1"/>
</dbReference>
<dbReference type="HOGENOM" id="CLU_039475_1_2_1"/>
<dbReference type="InterPro" id="IPR040079">
    <property type="entry name" value="Glutathione_S-Trfase"/>
</dbReference>
<sequence>MSPALKLTYFDLAGRAELARLVFTYGGVAFEDVRVSIPEFRAMKASLPLGQLPTLEVNGVVFSQAQAINRYAAKVAGLYPTDIVQALCVEMISETLLELAVAVADIVWFTTDEAAKAEKTTKVVNETFPKSFTTLEAMVQGKFFMGDNATLADVHLLDIAHNNLKAFIPEFDMSKYPKLEGVIEAVKSNTSIAAHVAKL</sequence>
<dbReference type="PANTHER" id="PTHR11571:SF150">
    <property type="entry name" value="GLUTATHIONE S-TRANSFERASE"/>
    <property type="match status" value="1"/>
</dbReference>
<dbReference type="PROSITE" id="PS50404">
    <property type="entry name" value="GST_NTER"/>
    <property type="match status" value="1"/>
</dbReference>
<feature type="domain" description="GST N-terminal" evidence="1">
    <location>
        <begin position="3"/>
        <end position="80"/>
    </location>
</feature>
<dbReference type="CDD" id="cd03039">
    <property type="entry name" value="GST_N_Sigma_like"/>
    <property type="match status" value="1"/>
</dbReference>
<reference evidence="4" key="2">
    <citation type="submission" date="2010-04" db="EMBL/GenBank/DDBJ databases">
        <authorList>
            <person name="Buell R."/>
            <person name="Hamilton J."/>
            <person name="Hostetler J."/>
        </authorList>
    </citation>
    <scope>NUCLEOTIDE SEQUENCE [LARGE SCALE GENOMIC DNA]</scope>
    <source>
        <strain evidence="4">DAOM:BR144</strain>
    </source>
</reference>
<evidence type="ECO:0008006" key="5">
    <source>
        <dbReference type="Google" id="ProtNLM"/>
    </source>
</evidence>
<dbReference type="SFLD" id="SFLDG00363">
    <property type="entry name" value="AMPS_(cytGST):_Alpha-__Mu-__Pi"/>
    <property type="match status" value="1"/>
</dbReference>
<dbReference type="STRING" id="431595.K3WK09"/>
<dbReference type="SFLD" id="SFLDG01205">
    <property type="entry name" value="AMPS.1"/>
    <property type="match status" value="1"/>
</dbReference>
<dbReference type="VEuPathDB" id="FungiDB:PYU1_G005290"/>
<protein>
    <recommendedName>
        <fullName evidence="5">Glutathione S-transferase</fullName>
    </recommendedName>
</protein>
<dbReference type="PANTHER" id="PTHR11571">
    <property type="entry name" value="GLUTATHIONE S-TRANSFERASE"/>
    <property type="match status" value="1"/>
</dbReference>
<reference evidence="3" key="3">
    <citation type="submission" date="2015-02" db="UniProtKB">
        <authorList>
            <consortium name="EnsemblProtists"/>
        </authorList>
    </citation>
    <scope>IDENTIFICATION</scope>
    <source>
        <strain evidence="3">DAOM BR144</strain>
    </source>
</reference>
<dbReference type="InterPro" id="IPR036249">
    <property type="entry name" value="Thioredoxin-like_sf"/>
</dbReference>
<evidence type="ECO:0000259" key="1">
    <source>
        <dbReference type="PROSITE" id="PS50404"/>
    </source>
</evidence>
<dbReference type="AlphaFoldDB" id="K3WK09"/>
<dbReference type="SUPFAM" id="SSF47616">
    <property type="entry name" value="GST C-terminal domain-like"/>
    <property type="match status" value="1"/>
</dbReference>
<dbReference type="InterPro" id="IPR036282">
    <property type="entry name" value="Glutathione-S-Trfase_C_sf"/>
</dbReference>
<evidence type="ECO:0000313" key="3">
    <source>
        <dbReference type="EnsemblProtists" id="PYU1_T005301"/>
    </source>
</evidence>
<dbReference type="PROSITE" id="PS50405">
    <property type="entry name" value="GST_CTER"/>
    <property type="match status" value="1"/>
</dbReference>
<dbReference type="GO" id="GO:0004364">
    <property type="term" value="F:glutathione transferase activity"/>
    <property type="evidence" value="ECO:0007669"/>
    <property type="project" value="TreeGrafter"/>
</dbReference>
<dbReference type="SUPFAM" id="SSF52833">
    <property type="entry name" value="Thioredoxin-like"/>
    <property type="match status" value="1"/>
</dbReference>
<dbReference type="OMA" id="CEMIDET"/>
<dbReference type="EMBL" id="GL376633">
    <property type="status" value="NOT_ANNOTATED_CDS"/>
    <property type="molecule type" value="Genomic_DNA"/>
</dbReference>
<dbReference type="Pfam" id="PF02798">
    <property type="entry name" value="GST_N"/>
    <property type="match status" value="1"/>
</dbReference>
<dbReference type="Proteomes" id="UP000019132">
    <property type="component" value="Unassembled WGS sequence"/>
</dbReference>
<dbReference type="InterPro" id="IPR004045">
    <property type="entry name" value="Glutathione_S-Trfase_N"/>
</dbReference>
<dbReference type="InParanoid" id="K3WK09"/>
<dbReference type="InterPro" id="IPR004046">
    <property type="entry name" value="GST_C"/>
</dbReference>
<dbReference type="SFLD" id="SFLDS00019">
    <property type="entry name" value="Glutathione_Transferase_(cytos"/>
    <property type="match status" value="1"/>
</dbReference>
<reference evidence="4" key="1">
    <citation type="journal article" date="2010" name="Genome Biol.">
        <title>Genome sequence of the necrotrophic plant pathogen Pythium ultimum reveals original pathogenicity mechanisms and effector repertoire.</title>
        <authorList>
            <person name="Levesque C.A."/>
            <person name="Brouwer H."/>
            <person name="Cano L."/>
            <person name="Hamilton J.P."/>
            <person name="Holt C."/>
            <person name="Huitema E."/>
            <person name="Raffaele S."/>
            <person name="Robideau G.P."/>
            <person name="Thines M."/>
            <person name="Win J."/>
            <person name="Zerillo M.M."/>
            <person name="Beakes G.W."/>
            <person name="Boore J.L."/>
            <person name="Busam D."/>
            <person name="Dumas B."/>
            <person name="Ferriera S."/>
            <person name="Fuerstenberg S.I."/>
            <person name="Gachon C.M."/>
            <person name="Gaulin E."/>
            <person name="Govers F."/>
            <person name="Grenville-Briggs L."/>
            <person name="Horner N."/>
            <person name="Hostetler J."/>
            <person name="Jiang R.H."/>
            <person name="Johnson J."/>
            <person name="Krajaejun T."/>
            <person name="Lin H."/>
            <person name="Meijer H.J."/>
            <person name="Moore B."/>
            <person name="Morris P."/>
            <person name="Phuntmart V."/>
            <person name="Puiu D."/>
            <person name="Shetty J."/>
            <person name="Stajich J.E."/>
            <person name="Tripathy S."/>
            <person name="Wawra S."/>
            <person name="van West P."/>
            <person name="Whitty B.R."/>
            <person name="Coutinho P.M."/>
            <person name="Henrissat B."/>
            <person name="Martin F."/>
            <person name="Thomas P.D."/>
            <person name="Tyler B.M."/>
            <person name="De Vries R.P."/>
            <person name="Kamoun S."/>
            <person name="Yandell M."/>
            <person name="Tisserat N."/>
            <person name="Buell C.R."/>
        </authorList>
    </citation>
    <scope>NUCLEOTIDE SEQUENCE</scope>
    <source>
        <strain evidence="4">DAOM:BR144</strain>
    </source>
</reference>
<evidence type="ECO:0000313" key="4">
    <source>
        <dbReference type="Proteomes" id="UP000019132"/>
    </source>
</evidence>
<dbReference type="GO" id="GO:0006749">
    <property type="term" value="P:glutathione metabolic process"/>
    <property type="evidence" value="ECO:0007669"/>
    <property type="project" value="TreeGrafter"/>
</dbReference>
<keyword evidence="4" id="KW-1185">Reference proteome</keyword>
<feature type="domain" description="GST C-terminal" evidence="2">
    <location>
        <begin position="82"/>
        <end position="199"/>
    </location>
</feature>
<name>K3WK09_GLOUD</name>
<dbReference type="CDD" id="cd03192">
    <property type="entry name" value="GST_C_Sigma_like"/>
    <property type="match status" value="1"/>
</dbReference>